<dbReference type="EC" id="2.7.13.3" evidence="2"/>
<dbReference type="InterPro" id="IPR055558">
    <property type="entry name" value="DUF7134"/>
</dbReference>
<evidence type="ECO:0000256" key="8">
    <source>
        <dbReference type="ARBA" id="ARBA00023012"/>
    </source>
</evidence>
<dbReference type="SUPFAM" id="SSF55874">
    <property type="entry name" value="ATPase domain of HSP90 chaperone/DNA topoisomerase II/histidine kinase"/>
    <property type="match status" value="1"/>
</dbReference>
<feature type="domain" description="DUF7134" evidence="12">
    <location>
        <begin position="32"/>
        <end position="165"/>
    </location>
</feature>
<organism evidence="13 14">
    <name type="scientific">Phytoactinopolyspora alkaliphila</name>
    <dbReference type="NCBI Taxonomy" id="1783498"/>
    <lineage>
        <taxon>Bacteria</taxon>
        <taxon>Bacillati</taxon>
        <taxon>Actinomycetota</taxon>
        <taxon>Actinomycetes</taxon>
        <taxon>Jiangellales</taxon>
        <taxon>Jiangellaceae</taxon>
        <taxon>Phytoactinopolyspora</taxon>
    </lineage>
</organism>
<keyword evidence="3" id="KW-0597">Phosphoprotein</keyword>
<feature type="domain" description="Histidine kinase/HSP90-like ATPase" evidence="10">
    <location>
        <begin position="316"/>
        <end position="404"/>
    </location>
</feature>
<keyword evidence="9" id="KW-0812">Transmembrane</keyword>
<feature type="transmembrane region" description="Helical" evidence="9">
    <location>
        <begin position="81"/>
        <end position="97"/>
    </location>
</feature>
<dbReference type="PANTHER" id="PTHR24421">
    <property type="entry name" value="NITRATE/NITRITE SENSOR PROTEIN NARX-RELATED"/>
    <property type="match status" value="1"/>
</dbReference>
<keyword evidence="5" id="KW-0547">Nucleotide-binding</keyword>
<accession>A0A6N9YR81</accession>
<reference evidence="13 14" key="1">
    <citation type="submission" date="2020-02" db="EMBL/GenBank/DDBJ databases">
        <authorList>
            <person name="Li X.-J."/>
            <person name="Feng X.-M."/>
        </authorList>
    </citation>
    <scope>NUCLEOTIDE SEQUENCE [LARGE SCALE GENOMIC DNA]</scope>
    <source>
        <strain evidence="13 14">CGMCC 4.7225</strain>
    </source>
</reference>
<keyword evidence="9" id="KW-0472">Membrane</keyword>
<evidence type="ECO:0000259" key="12">
    <source>
        <dbReference type="Pfam" id="PF23539"/>
    </source>
</evidence>
<name>A0A6N9YR81_9ACTN</name>
<dbReference type="AlphaFoldDB" id="A0A6N9YR81"/>
<dbReference type="PANTHER" id="PTHR24421:SF10">
    <property type="entry name" value="NITRATE_NITRITE SENSOR PROTEIN NARQ"/>
    <property type="match status" value="1"/>
</dbReference>
<evidence type="ECO:0000256" key="5">
    <source>
        <dbReference type="ARBA" id="ARBA00022741"/>
    </source>
</evidence>
<dbReference type="Pfam" id="PF07730">
    <property type="entry name" value="HisKA_3"/>
    <property type="match status" value="1"/>
</dbReference>
<evidence type="ECO:0000313" key="13">
    <source>
        <dbReference type="EMBL" id="NED97566.1"/>
    </source>
</evidence>
<sequence>MADSAADQSNPADSAHLAGLASPGAPRLRGRTADAVLAALTAVVAIAGSVFPERDTEITPVGWLVLILTCAALYFRRAYPLAVTLVTLAGTAAYLLMPDPDGPVIIAFAIALYTLMATGRFAVGALLAAVVIVASFYGEYSTDTENLGELGVLFFAGWLLSVMAIGGAVYNRRAYLREVERRLRESELNRVAELERHTTEERLQIARELHDVLGHTISLIHVQAGAALHRMGKDTSQAEEALSAIKASSQEALRELRATLGVLRQVDEAAPTTPAPRLSRVHEVIERTRSSDLDVHAEIQGEPPAWLPSAVDVAGYRIVQEALTNVTRHADASTAIVRVRFGSEAVVIEVLDDGRGGTRQAGSTPDGTGVGIIGMTERAASVAGELNAGPRAEGGFRVHARLPYGTPPAERGAEEST</sequence>
<gene>
    <name evidence="13" type="ORF">G1H11_19905</name>
</gene>
<keyword evidence="6 13" id="KW-0418">Kinase</keyword>
<dbReference type="Gene3D" id="1.20.5.1930">
    <property type="match status" value="1"/>
</dbReference>
<dbReference type="GO" id="GO:0005524">
    <property type="term" value="F:ATP binding"/>
    <property type="evidence" value="ECO:0007669"/>
    <property type="project" value="UniProtKB-KW"/>
</dbReference>
<dbReference type="Pfam" id="PF23539">
    <property type="entry name" value="DUF7134"/>
    <property type="match status" value="1"/>
</dbReference>
<evidence type="ECO:0000256" key="2">
    <source>
        <dbReference type="ARBA" id="ARBA00012438"/>
    </source>
</evidence>
<dbReference type="Proteomes" id="UP000469185">
    <property type="component" value="Unassembled WGS sequence"/>
</dbReference>
<feature type="transmembrane region" description="Helical" evidence="9">
    <location>
        <begin position="104"/>
        <end position="137"/>
    </location>
</feature>
<dbReference type="GO" id="GO:0000155">
    <property type="term" value="F:phosphorelay sensor kinase activity"/>
    <property type="evidence" value="ECO:0007669"/>
    <property type="project" value="InterPro"/>
</dbReference>
<dbReference type="Pfam" id="PF02518">
    <property type="entry name" value="HATPase_c"/>
    <property type="match status" value="1"/>
</dbReference>
<feature type="transmembrane region" description="Helical" evidence="9">
    <location>
        <begin position="32"/>
        <end position="51"/>
    </location>
</feature>
<dbReference type="GO" id="GO:0046983">
    <property type="term" value="F:protein dimerization activity"/>
    <property type="evidence" value="ECO:0007669"/>
    <property type="project" value="InterPro"/>
</dbReference>
<dbReference type="GO" id="GO:0016020">
    <property type="term" value="C:membrane"/>
    <property type="evidence" value="ECO:0007669"/>
    <property type="project" value="InterPro"/>
</dbReference>
<evidence type="ECO:0000256" key="3">
    <source>
        <dbReference type="ARBA" id="ARBA00022553"/>
    </source>
</evidence>
<keyword evidence="9" id="KW-1133">Transmembrane helix</keyword>
<dbReference type="InterPro" id="IPR050482">
    <property type="entry name" value="Sensor_HK_TwoCompSys"/>
</dbReference>
<feature type="domain" description="Signal transduction histidine kinase subgroup 3 dimerisation and phosphoacceptor" evidence="11">
    <location>
        <begin position="201"/>
        <end position="267"/>
    </location>
</feature>
<dbReference type="InterPro" id="IPR003594">
    <property type="entry name" value="HATPase_dom"/>
</dbReference>
<evidence type="ECO:0000256" key="7">
    <source>
        <dbReference type="ARBA" id="ARBA00022840"/>
    </source>
</evidence>
<dbReference type="InterPro" id="IPR036890">
    <property type="entry name" value="HATPase_C_sf"/>
</dbReference>
<evidence type="ECO:0000259" key="11">
    <source>
        <dbReference type="Pfam" id="PF07730"/>
    </source>
</evidence>
<comment type="caution">
    <text evidence="13">The sequence shown here is derived from an EMBL/GenBank/DDBJ whole genome shotgun (WGS) entry which is preliminary data.</text>
</comment>
<evidence type="ECO:0000313" key="14">
    <source>
        <dbReference type="Proteomes" id="UP000469185"/>
    </source>
</evidence>
<dbReference type="RefSeq" id="WP_163820345.1">
    <property type="nucleotide sequence ID" value="NZ_JAAGOB010000012.1"/>
</dbReference>
<evidence type="ECO:0000256" key="4">
    <source>
        <dbReference type="ARBA" id="ARBA00022679"/>
    </source>
</evidence>
<keyword evidence="7" id="KW-0067">ATP-binding</keyword>
<evidence type="ECO:0000256" key="6">
    <source>
        <dbReference type="ARBA" id="ARBA00022777"/>
    </source>
</evidence>
<feature type="transmembrane region" description="Helical" evidence="9">
    <location>
        <begin position="58"/>
        <end position="75"/>
    </location>
</feature>
<feature type="transmembrane region" description="Helical" evidence="9">
    <location>
        <begin position="152"/>
        <end position="171"/>
    </location>
</feature>
<dbReference type="EMBL" id="JAAGOB010000012">
    <property type="protein sequence ID" value="NED97566.1"/>
    <property type="molecule type" value="Genomic_DNA"/>
</dbReference>
<keyword evidence="8" id="KW-0902">Two-component regulatory system</keyword>
<evidence type="ECO:0000256" key="9">
    <source>
        <dbReference type="SAM" id="Phobius"/>
    </source>
</evidence>
<dbReference type="InterPro" id="IPR011712">
    <property type="entry name" value="Sig_transdc_His_kin_sub3_dim/P"/>
</dbReference>
<proteinExistence type="predicted"/>
<keyword evidence="4" id="KW-0808">Transferase</keyword>
<comment type="catalytic activity">
    <reaction evidence="1">
        <text>ATP + protein L-histidine = ADP + protein N-phospho-L-histidine.</text>
        <dbReference type="EC" id="2.7.13.3"/>
    </reaction>
</comment>
<evidence type="ECO:0000259" key="10">
    <source>
        <dbReference type="Pfam" id="PF02518"/>
    </source>
</evidence>
<dbReference type="CDD" id="cd16917">
    <property type="entry name" value="HATPase_UhpB-NarQ-NarX-like"/>
    <property type="match status" value="1"/>
</dbReference>
<evidence type="ECO:0000256" key="1">
    <source>
        <dbReference type="ARBA" id="ARBA00000085"/>
    </source>
</evidence>
<dbReference type="Gene3D" id="3.30.565.10">
    <property type="entry name" value="Histidine kinase-like ATPase, C-terminal domain"/>
    <property type="match status" value="1"/>
</dbReference>
<protein>
    <recommendedName>
        <fullName evidence="2">histidine kinase</fullName>
        <ecNumber evidence="2">2.7.13.3</ecNumber>
    </recommendedName>
</protein>
<keyword evidence="14" id="KW-1185">Reference proteome</keyword>